<reference evidence="1" key="1">
    <citation type="submission" date="2022-10" db="EMBL/GenBank/DDBJ databases">
        <title>Catenovulum adriacola sp. nov. isolated in the Harbour of Susak.</title>
        <authorList>
            <person name="Schoch T."/>
            <person name="Reich S.J."/>
            <person name="Stoeferle S."/>
            <person name="Flaiz M."/>
            <person name="Kazda M."/>
            <person name="Riedel C.U."/>
            <person name="Duerre P."/>
        </authorList>
    </citation>
    <scope>NUCLEOTIDE SEQUENCE</scope>
    <source>
        <strain evidence="1">TS8</strain>
    </source>
</reference>
<evidence type="ECO:0000313" key="1">
    <source>
        <dbReference type="EMBL" id="WAJ69752.1"/>
    </source>
</evidence>
<accession>A0ABY7AKF2</accession>
<protein>
    <submittedName>
        <fullName evidence="1">Uncharacterized protein</fullName>
    </submittedName>
</protein>
<keyword evidence="2" id="KW-1185">Reference proteome</keyword>
<sequence length="138" mass="16222">MTDEHILSLGQLIQLESNTNTKHPTKLENCLFELIKRGNAGLFELEAFNTYGETCLHSTISTLHNRYGLNFIRDKHHHMRGNQVLVIFTRYKLIGDARIEGIKLLIQLAKRRGKQLQLEYQKQIEIYLKKREIFQDDI</sequence>
<organism evidence="1 2">
    <name type="scientific">Catenovulum adriaticum</name>
    <dbReference type="NCBI Taxonomy" id="2984846"/>
    <lineage>
        <taxon>Bacteria</taxon>
        <taxon>Pseudomonadati</taxon>
        <taxon>Pseudomonadota</taxon>
        <taxon>Gammaproteobacteria</taxon>
        <taxon>Alteromonadales</taxon>
        <taxon>Alteromonadaceae</taxon>
        <taxon>Catenovulum</taxon>
    </lineage>
</organism>
<dbReference type="EMBL" id="CP109965">
    <property type="protein sequence ID" value="WAJ69752.1"/>
    <property type="molecule type" value="Genomic_DNA"/>
</dbReference>
<evidence type="ECO:0000313" key="2">
    <source>
        <dbReference type="Proteomes" id="UP001163726"/>
    </source>
</evidence>
<proteinExistence type="predicted"/>
<dbReference type="Proteomes" id="UP001163726">
    <property type="component" value="Chromosome"/>
</dbReference>
<dbReference type="RefSeq" id="WP_268074036.1">
    <property type="nucleotide sequence ID" value="NZ_CP109965.1"/>
</dbReference>
<gene>
    <name evidence="1" type="ORF">OLW01_11390</name>
</gene>
<name>A0ABY7AKF2_9ALTE</name>